<dbReference type="InterPro" id="IPR020904">
    <property type="entry name" value="Sc_DH/Rdtase_CS"/>
</dbReference>
<evidence type="ECO:0000256" key="3">
    <source>
        <dbReference type="RuleBase" id="RU000363"/>
    </source>
</evidence>
<keyword evidence="5" id="KW-1185">Reference proteome</keyword>
<dbReference type="PRINTS" id="PR00081">
    <property type="entry name" value="GDHRDH"/>
</dbReference>
<dbReference type="PANTHER" id="PTHR43669:SF12">
    <property type="entry name" value="BLR5618 PROTEIN"/>
    <property type="match status" value="1"/>
</dbReference>
<dbReference type="Pfam" id="PF00106">
    <property type="entry name" value="adh_short"/>
    <property type="match status" value="1"/>
</dbReference>
<evidence type="ECO:0000313" key="5">
    <source>
        <dbReference type="Proteomes" id="UP000432464"/>
    </source>
</evidence>
<dbReference type="InterPro" id="IPR036291">
    <property type="entry name" value="NAD(P)-bd_dom_sf"/>
</dbReference>
<dbReference type="InterPro" id="IPR002347">
    <property type="entry name" value="SDR_fam"/>
</dbReference>
<dbReference type="AlphaFoldDB" id="A0A6I3L8Q6"/>
<dbReference type="SUPFAM" id="SSF51735">
    <property type="entry name" value="NAD(P)-binding Rossmann-fold domains"/>
    <property type="match status" value="1"/>
</dbReference>
<gene>
    <name evidence="4" type="ORF">GLP40_31005</name>
</gene>
<keyword evidence="2" id="KW-0560">Oxidoreductase</keyword>
<dbReference type="CDD" id="cd05233">
    <property type="entry name" value="SDR_c"/>
    <property type="match status" value="1"/>
</dbReference>
<evidence type="ECO:0000256" key="1">
    <source>
        <dbReference type="ARBA" id="ARBA00006484"/>
    </source>
</evidence>
<dbReference type="Proteomes" id="UP000432464">
    <property type="component" value="Unassembled WGS sequence"/>
</dbReference>
<dbReference type="PROSITE" id="PS00061">
    <property type="entry name" value="ADH_SHORT"/>
    <property type="match status" value="1"/>
</dbReference>
<evidence type="ECO:0000313" key="4">
    <source>
        <dbReference type="EMBL" id="MTE17154.1"/>
    </source>
</evidence>
<reference evidence="4 5" key="1">
    <citation type="submission" date="2019-11" db="EMBL/GenBank/DDBJ databases">
        <title>Nocardia sp. nov. CT2-14 isolated from soil.</title>
        <authorList>
            <person name="Kanchanasin P."/>
            <person name="Tanasupawat S."/>
            <person name="Yuki M."/>
            <person name="Kudo T."/>
        </authorList>
    </citation>
    <scope>NUCLEOTIDE SEQUENCE [LARGE SCALE GENOMIC DNA]</scope>
    <source>
        <strain evidence="4 5">CT2-14</strain>
    </source>
</reference>
<dbReference type="EMBL" id="WMBB01000020">
    <property type="protein sequence ID" value="MTE17154.1"/>
    <property type="molecule type" value="Genomic_DNA"/>
</dbReference>
<organism evidence="4 5">
    <name type="scientific">Nocardia aurantiaca</name>
    <dbReference type="NCBI Taxonomy" id="2675850"/>
    <lineage>
        <taxon>Bacteria</taxon>
        <taxon>Bacillati</taxon>
        <taxon>Actinomycetota</taxon>
        <taxon>Actinomycetes</taxon>
        <taxon>Mycobacteriales</taxon>
        <taxon>Nocardiaceae</taxon>
        <taxon>Nocardia</taxon>
    </lineage>
</organism>
<dbReference type="GO" id="GO:0016491">
    <property type="term" value="F:oxidoreductase activity"/>
    <property type="evidence" value="ECO:0007669"/>
    <property type="project" value="UniProtKB-KW"/>
</dbReference>
<name>A0A6I3L8Q6_9NOCA</name>
<accession>A0A6I3L8Q6</accession>
<dbReference type="PRINTS" id="PR00080">
    <property type="entry name" value="SDRFAMILY"/>
</dbReference>
<protein>
    <submittedName>
        <fullName evidence="4">SDR family NAD(P)-dependent oxidoreductase</fullName>
    </submittedName>
</protein>
<comment type="similarity">
    <text evidence="1 3">Belongs to the short-chain dehydrogenases/reductases (SDR) family.</text>
</comment>
<sequence>MALRSPAEGRIRSGFVSTSKIVLVTGAGTGLGRAMTHALTAAGHRVVAVGRTAATLDEAVASAPGPGSAEAVRADVTDSASVNAVFAHIVQRWGRLDVLVNNAGIFGPSQPIDEVSVQDWKQVVDINLTGAFLCAQAAFRLMRTQTPRGGRIINNGSISAHTPRPNTVAYAASKHGLTGLTKALALEGRAHDIAAGQIDIGNAATELTAGIAAGSLQADGSVRPEPTMDASHVAALVVQTVALPLEVNVPFLTVMATGMPYIGRG</sequence>
<dbReference type="Gene3D" id="3.40.50.720">
    <property type="entry name" value="NAD(P)-binding Rossmann-like Domain"/>
    <property type="match status" value="1"/>
</dbReference>
<comment type="caution">
    <text evidence="4">The sequence shown here is derived from an EMBL/GenBank/DDBJ whole genome shotgun (WGS) entry which is preliminary data.</text>
</comment>
<dbReference type="PANTHER" id="PTHR43669">
    <property type="entry name" value="5-KETO-D-GLUCONATE 5-REDUCTASE"/>
    <property type="match status" value="1"/>
</dbReference>
<evidence type="ECO:0000256" key="2">
    <source>
        <dbReference type="ARBA" id="ARBA00023002"/>
    </source>
</evidence>
<proteinExistence type="inferred from homology"/>
<dbReference type="FunFam" id="3.40.50.720:FF:000084">
    <property type="entry name" value="Short-chain dehydrogenase reductase"/>
    <property type="match status" value="1"/>
</dbReference>